<dbReference type="Pfam" id="PF04993">
    <property type="entry name" value="TfoX_N"/>
    <property type="match status" value="1"/>
</dbReference>
<dbReference type="Gene3D" id="1.10.150.20">
    <property type="entry name" value="5' to 3' exonuclease, C-terminal subdomain"/>
    <property type="match status" value="1"/>
</dbReference>
<dbReference type="GO" id="GO:0030420">
    <property type="term" value="P:establishment of competence for transformation"/>
    <property type="evidence" value="ECO:0007669"/>
    <property type="project" value="InterPro"/>
</dbReference>
<evidence type="ECO:0000259" key="1">
    <source>
        <dbReference type="Pfam" id="PF04993"/>
    </source>
</evidence>
<dbReference type="EMBL" id="LR134310">
    <property type="protein sequence ID" value="VEE90894.1"/>
    <property type="molecule type" value="Genomic_DNA"/>
</dbReference>
<dbReference type="AlphaFoldDB" id="A0AAX3FLR4"/>
<dbReference type="Gene3D" id="3.30.1460.30">
    <property type="entry name" value="YgaC/TfoX-N like chaperone"/>
    <property type="match status" value="1"/>
</dbReference>
<organism evidence="3 4">
    <name type="scientific">Actinobacillus equuli</name>
    <dbReference type="NCBI Taxonomy" id="718"/>
    <lineage>
        <taxon>Bacteria</taxon>
        <taxon>Pseudomonadati</taxon>
        <taxon>Pseudomonadota</taxon>
        <taxon>Gammaproteobacteria</taxon>
        <taxon>Pasteurellales</taxon>
        <taxon>Pasteurellaceae</taxon>
        <taxon>Actinobacillus</taxon>
    </lineage>
</organism>
<dbReference type="PIRSF" id="PIRSF028788">
    <property type="entry name" value="TfoX_Sxy"/>
    <property type="match status" value="1"/>
</dbReference>
<accession>A0AAX3FLR4</accession>
<dbReference type="InterPro" id="IPR047525">
    <property type="entry name" value="TfoX-like"/>
</dbReference>
<dbReference type="InterPro" id="IPR026256">
    <property type="entry name" value="TfoX-like_gammaprotbact"/>
</dbReference>
<dbReference type="Proteomes" id="UP000268529">
    <property type="component" value="Chromosome"/>
</dbReference>
<reference evidence="3 4" key="1">
    <citation type="submission" date="2018-12" db="EMBL/GenBank/DDBJ databases">
        <authorList>
            <consortium name="Pathogen Informatics"/>
        </authorList>
    </citation>
    <scope>NUCLEOTIDE SEQUENCE [LARGE SCALE GENOMIC DNA]</scope>
    <source>
        <strain evidence="3 4">NCTC8529</strain>
    </source>
</reference>
<dbReference type="InterPro" id="IPR007076">
    <property type="entry name" value="TfoX_N"/>
</dbReference>
<dbReference type="Pfam" id="PF04994">
    <property type="entry name" value="TfoX_C"/>
    <property type="match status" value="1"/>
</dbReference>
<dbReference type="PANTHER" id="PTHR36121:SF1">
    <property type="entry name" value="PROTEIN SXY"/>
    <property type="match status" value="1"/>
</dbReference>
<evidence type="ECO:0000313" key="3">
    <source>
        <dbReference type="EMBL" id="VEE90894.1"/>
    </source>
</evidence>
<dbReference type="InterPro" id="IPR007077">
    <property type="entry name" value="TfoX_C"/>
</dbReference>
<dbReference type="PANTHER" id="PTHR36121">
    <property type="entry name" value="PROTEIN SXY"/>
    <property type="match status" value="1"/>
</dbReference>
<dbReference type="RefSeq" id="WP_039198207.1">
    <property type="nucleotide sequence ID" value="NZ_LR134310.1"/>
</dbReference>
<proteinExistence type="predicted"/>
<evidence type="ECO:0000313" key="4">
    <source>
        <dbReference type="Proteomes" id="UP000268529"/>
    </source>
</evidence>
<feature type="domain" description="TfoX N-terminal" evidence="1">
    <location>
        <begin position="14"/>
        <end position="102"/>
    </location>
</feature>
<sequence>MKYTAEELEKLKALLSPLGEVAFKPYFSFLGIFKDDTMFALYKNQQLYVRKSVQYLEEIAQTISIHFLVDRHISNRSKIFYLLPPSILNNLQTYSHWISSAILEYQQSKAKIENQNQNKIRMLPNLNVSIERLLAKVGIYTVTDLKTVGAINVFVRLIQQGLEATALLLFKLYSAIQYKYIYMLTEQEKQDLLIEADNALYQAGLRKRFMP</sequence>
<feature type="domain" description="TfoX C-terminal" evidence="2">
    <location>
        <begin position="117"/>
        <end position="193"/>
    </location>
</feature>
<dbReference type="GeneID" id="92743657"/>
<name>A0AAX3FLR4_ACTEU</name>
<gene>
    <name evidence="3" type="primary">sxy</name>
    <name evidence="3" type="ORF">NCTC8529_01043</name>
</gene>
<dbReference type="SUPFAM" id="SSF159894">
    <property type="entry name" value="YgaC/TfoX-N like"/>
    <property type="match status" value="1"/>
</dbReference>
<evidence type="ECO:0000259" key="2">
    <source>
        <dbReference type="Pfam" id="PF04994"/>
    </source>
</evidence>
<protein>
    <submittedName>
        <fullName evidence="3">DNA transformation protein</fullName>
    </submittedName>
</protein>